<evidence type="ECO:0000313" key="4">
    <source>
        <dbReference type="Proteomes" id="UP000262939"/>
    </source>
</evidence>
<keyword evidence="4" id="KW-1185">Reference proteome</keyword>
<reference evidence="3 4" key="1">
    <citation type="submission" date="2018-08" db="EMBL/GenBank/DDBJ databases">
        <title>Bacillus chawlae sp. nov., Bacillus glennii sp. nov., and Bacillus saganii sp. nov. Isolated from the Vehicle Assembly Building at Kennedy Space Center where the Viking Spacecraft were Assembled.</title>
        <authorList>
            <person name="Seuylemezian A."/>
            <person name="Vaishampayan P."/>
        </authorList>
    </citation>
    <scope>NUCLEOTIDE SEQUENCE [LARGE SCALE GENOMIC DNA]</scope>
    <source>
        <strain evidence="3 4">V44-8</strain>
    </source>
</reference>
<organism evidence="3 4">
    <name type="scientific">Peribacillus glennii</name>
    <dbReference type="NCBI Taxonomy" id="2303991"/>
    <lineage>
        <taxon>Bacteria</taxon>
        <taxon>Bacillati</taxon>
        <taxon>Bacillota</taxon>
        <taxon>Bacilli</taxon>
        <taxon>Bacillales</taxon>
        <taxon>Bacillaceae</taxon>
        <taxon>Peribacillus</taxon>
    </lineage>
</organism>
<evidence type="ECO:0000259" key="2">
    <source>
        <dbReference type="PROSITE" id="PS51898"/>
    </source>
</evidence>
<accession>A0A372L7G6</accession>
<dbReference type="Pfam" id="PF00589">
    <property type="entry name" value="Phage_integrase"/>
    <property type="match status" value="1"/>
</dbReference>
<name>A0A372L7G6_9BACI</name>
<keyword evidence="1" id="KW-0233">DNA recombination</keyword>
<feature type="domain" description="Tyr recombinase" evidence="2">
    <location>
        <begin position="1"/>
        <end position="81"/>
    </location>
</feature>
<dbReference type="InterPro" id="IPR002104">
    <property type="entry name" value="Integrase_catalytic"/>
</dbReference>
<dbReference type="AlphaFoldDB" id="A0A372L7G6"/>
<sequence>MDRVIPLSKAASKSISIYRESLKKNSEALFVSSVNQRVTPRTVEYMLNKYDVHPHKLRHTFCQNLFDNRIHIETVSKLAGH</sequence>
<gene>
    <name evidence="3" type="ORF">D0466_19920</name>
</gene>
<dbReference type="PROSITE" id="PS51898">
    <property type="entry name" value="TYR_RECOMBINASE"/>
    <property type="match status" value="1"/>
</dbReference>
<dbReference type="GO" id="GO:0006310">
    <property type="term" value="P:DNA recombination"/>
    <property type="evidence" value="ECO:0007669"/>
    <property type="project" value="UniProtKB-KW"/>
</dbReference>
<dbReference type="GO" id="GO:0003677">
    <property type="term" value="F:DNA binding"/>
    <property type="evidence" value="ECO:0007669"/>
    <property type="project" value="InterPro"/>
</dbReference>
<proteinExistence type="predicted"/>
<dbReference type="SUPFAM" id="SSF56349">
    <property type="entry name" value="DNA breaking-rejoining enzymes"/>
    <property type="match status" value="1"/>
</dbReference>
<dbReference type="InterPro" id="IPR011010">
    <property type="entry name" value="DNA_brk_join_enz"/>
</dbReference>
<evidence type="ECO:0000313" key="3">
    <source>
        <dbReference type="EMBL" id="RFU60852.1"/>
    </source>
</evidence>
<comment type="caution">
    <text evidence="3">The sequence shown here is derived from an EMBL/GenBank/DDBJ whole genome shotgun (WGS) entry which is preliminary data.</text>
</comment>
<evidence type="ECO:0000256" key="1">
    <source>
        <dbReference type="ARBA" id="ARBA00023172"/>
    </source>
</evidence>
<protein>
    <recommendedName>
        <fullName evidence="2">Tyr recombinase domain-containing protein</fullName>
    </recommendedName>
</protein>
<dbReference type="Gene3D" id="1.10.443.10">
    <property type="entry name" value="Intergrase catalytic core"/>
    <property type="match status" value="1"/>
</dbReference>
<dbReference type="EMBL" id="QVTD01000021">
    <property type="protein sequence ID" value="RFU60852.1"/>
    <property type="molecule type" value="Genomic_DNA"/>
</dbReference>
<dbReference type="GO" id="GO:0015074">
    <property type="term" value="P:DNA integration"/>
    <property type="evidence" value="ECO:0007669"/>
    <property type="project" value="InterPro"/>
</dbReference>
<dbReference type="Proteomes" id="UP000262939">
    <property type="component" value="Unassembled WGS sequence"/>
</dbReference>
<dbReference type="InterPro" id="IPR013762">
    <property type="entry name" value="Integrase-like_cat_sf"/>
</dbReference>